<proteinExistence type="predicted"/>
<dbReference type="HOGENOM" id="CLU_1548677_0_0_1"/>
<accession>G2RBD8</accession>
<feature type="compositionally biased region" description="Polar residues" evidence="1">
    <location>
        <begin position="68"/>
        <end position="81"/>
    </location>
</feature>
<reference evidence="2 3" key="1">
    <citation type="journal article" date="2011" name="Nat. Biotechnol.">
        <title>Comparative genomic analysis of the thermophilic biomass-degrading fungi Myceliophthora thermophila and Thielavia terrestris.</title>
        <authorList>
            <person name="Berka R.M."/>
            <person name="Grigoriev I.V."/>
            <person name="Otillar R."/>
            <person name="Salamov A."/>
            <person name="Grimwood J."/>
            <person name="Reid I."/>
            <person name="Ishmael N."/>
            <person name="John T."/>
            <person name="Darmond C."/>
            <person name="Moisan M.-C."/>
            <person name="Henrissat B."/>
            <person name="Coutinho P.M."/>
            <person name="Lombard V."/>
            <person name="Natvig D.O."/>
            <person name="Lindquist E."/>
            <person name="Schmutz J."/>
            <person name="Lucas S."/>
            <person name="Harris P."/>
            <person name="Powlowski J."/>
            <person name="Bellemare A."/>
            <person name="Taylor D."/>
            <person name="Butler G."/>
            <person name="de Vries R.P."/>
            <person name="Allijn I.E."/>
            <person name="van den Brink J."/>
            <person name="Ushinsky S."/>
            <person name="Storms R."/>
            <person name="Powell A.J."/>
            <person name="Paulsen I.T."/>
            <person name="Elbourne L.D.H."/>
            <person name="Baker S.E."/>
            <person name="Magnuson J."/>
            <person name="LaBoissiere S."/>
            <person name="Clutterbuck A.J."/>
            <person name="Martinez D."/>
            <person name="Wogulis M."/>
            <person name="de Leon A.L."/>
            <person name="Rey M.W."/>
            <person name="Tsang A."/>
        </authorList>
    </citation>
    <scope>NUCLEOTIDE SEQUENCE [LARGE SCALE GENOMIC DNA]</scope>
    <source>
        <strain evidence="3">ATCC 38088 / NRRL 8126</strain>
    </source>
</reference>
<feature type="region of interest" description="Disordered" evidence="1">
    <location>
        <begin position="126"/>
        <end position="173"/>
    </location>
</feature>
<sequence>MATGRRRTLTDYNSDASPIAVTTTPPPSPPSVATPTATHTVPGARLNQPSVPANAPLAPGLDAEVCGSNGTPQAHRQSGNDNQEDIIDTVERLDIRKKEPRPSDLRAATQKSDINPLRLYLAFRGSAAMTESKKRRREMTDDDDVESGVHGIGSLEGAQSCPAPSLSAADKES</sequence>
<feature type="compositionally biased region" description="Basic and acidic residues" evidence="1">
    <location>
        <begin position="89"/>
        <end position="104"/>
    </location>
</feature>
<evidence type="ECO:0000313" key="3">
    <source>
        <dbReference type="Proteomes" id="UP000008181"/>
    </source>
</evidence>
<dbReference type="KEGG" id="ttt:THITE_113813"/>
<gene>
    <name evidence="2" type="ORF">THITE_113813</name>
</gene>
<dbReference type="GeneID" id="11520358"/>
<organism evidence="2 3">
    <name type="scientific">Thermothielavioides terrestris (strain ATCC 38088 / NRRL 8126)</name>
    <name type="common">Thielavia terrestris</name>
    <dbReference type="NCBI Taxonomy" id="578455"/>
    <lineage>
        <taxon>Eukaryota</taxon>
        <taxon>Fungi</taxon>
        <taxon>Dikarya</taxon>
        <taxon>Ascomycota</taxon>
        <taxon>Pezizomycotina</taxon>
        <taxon>Sordariomycetes</taxon>
        <taxon>Sordariomycetidae</taxon>
        <taxon>Sordariales</taxon>
        <taxon>Chaetomiaceae</taxon>
        <taxon>Thermothielavioides</taxon>
        <taxon>Thermothielavioides terrestris</taxon>
    </lineage>
</organism>
<feature type="compositionally biased region" description="Low complexity" evidence="1">
    <location>
        <begin position="33"/>
        <end position="42"/>
    </location>
</feature>
<name>G2RBD8_THETT</name>
<dbReference type="Proteomes" id="UP000008181">
    <property type="component" value="Chromosome 4"/>
</dbReference>
<evidence type="ECO:0000256" key="1">
    <source>
        <dbReference type="SAM" id="MobiDB-lite"/>
    </source>
</evidence>
<dbReference type="RefSeq" id="XP_003655445.1">
    <property type="nucleotide sequence ID" value="XM_003655397.1"/>
</dbReference>
<evidence type="ECO:0000313" key="2">
    <source>
        <dbReference type="EMBL" id="AEO69109.1"/>
    </source>
</evidence>
<protein>
    <submittedName>
        <fullName evidence="2">Uncharacterized protein</fullName>
    </submittedName>
</protein>
<keyword evidence="3" id="KW-1185">Reference proteome</keyword>
<dbReference type="EMBL" id="CP003012">
    <property type="protein sequence ID" value="AEO69109.1"/>
    <property type="molecule type" value="Genomic_DNA"/>
</dbReference>
<feature type="region of interest" description="Disordered" evidence="1">
    <location>
        <begin position="1"/>
        <end position="111"/>
    </location>
</feature>
<dbReference type="AlphaFoldDB" id="G2RBD8"/>